<accession>A0A0N7KND5</accession>
<proteinExistence type="predicted"/>
<reference evidence="2" key="2">
    <citation type="journal article" date="2008" name="Nucleic Acids Res.">
        <title>The rice annotation project database (RAP-DB): 2008 update.</title>
        <authorList>
            <consortium name="The rice annotation project (RAP)"/>
        </authorList>
    </citation>
    <scope>GENOME REANNOTATION</scope>
    <source>
        <strain evidence="2">cv. Nipponbare</strain>
    </source>
</reference>
<dbReference type="Proteomes" id="UP000000763">
    <property type="component" value="Chromosome 7"/>
</dbReference>
<protein>
    <submittedName>
        <fullName evidence="1">Uncharacterized protein</fullName>
    </submittedName>
</protein>
<evidence type="ECO:0000313" key="1">
    <source>
        <dbReference type="EMBL" id="BAC84136.1"/>
    </source>
</evidence>
<dbReference type="EMBL" id="AP005252">
    <property type="protein sequence ID" value="BAC84136.1"/>
    <property type="molecule type" value="Genomic_DNA"/>
</dbReference>
<name>A0A0N7KND5_ORYSJ</name>
<organism evidence="1 2">
    <name type="scientific">Oryza sativa subsp. japonica</name>
    <name type="common">Rice</name>
    <dbReference type="NCBI Taxonomy" id="39947"/>
    <lineage>
        <taxon>Eukaryota</taxon>
        <taxon>Viridiplantae</taxon>
        <taxon>Streptophyta</taxon>
        <taxon>Embryophyta</taxon>
        <taxon>Tracheophyta</taxon>
        <taxon>Spermatophyta</taxon>
        <taxon>Magnoliopsida</taxon>
        <taxon>Liliopsida</taxon>
        <taxon>Poales</taxon>
        <taxon>Poaceae</taxon>
        <taxon>BOP clade</taxon>
        <taxon>Oryzoideae</taxon>
        <taxon>Oryzeae</taxon>
        <taxon>Oryzinae</taxon>
        <taxon>Oryza</taxon>
        <taxon>Oryza sativa</taxon>
    </lineage>
</organism>
<reference evidence="2" key="1">
    <citation type="journal article" date="2005" name="Nature">
        <title>The map-based sequence of the rice genome.</title>
        <authorList>
            <consortium name="International rice genome sequencing project (IRGSP)"/>
            <person name="Matsumoto T."/>
            <person name="Wu J."/>
            <person name="Kanamori H."/>
            <person name="Katayose Y."/>
            <person name="Fujisawa M."/>
            <person name="Namiki N."/>
            <person name="Mizuno H."/>
            <person name="Yamamoto K."/>
            <person name="Antonio B.A."/>
            <person name="Baba T."/>
            <person name="Sakata K."/>
            <person name="Nagamura Y."/>
            <person name="Aoki H."/>
            <person name="Arikawa K."/>
            <person name="Arita K."/>
            <person name="Bito T."/>
            <person name="Chiden Y."/>
            <person name="Fujitsuka N."/>
            <person name="Fukunaka R."/>
            <person name="Hamada M."/>
            <person name="Harada C."/>
            <person name="Hayashi A."/>
            <person name="Hijishita S."/>
            <person name="Honda M."/>
            <person name="Hosokawa S."/>
            <person name="Ichikawa Y."/>
            <person name="Idonuma A."/>
            <person name="Iijima M."/>
            <person name="Ikeda M."/>
            <person name="Ikeno M."/>
            <person name="Ito K."/>
            <person name="Ito S."/>
            <person name="Ito T."/>
            <person name="Ito Y."/>
            <person name="Ito Y."/>
            <person name="Iwabuchi A."/>
            <person name="Kamiya K."/>
            <person name="Karasawa W."/>
            <person name="Kurita K."/>
            <person name="Katagiri S."/>
            <person name="Kikuta A."/>
            <person name="Kobayashi H."/>
            <person name="Kobayashi N."/>
            <person name="Machita K."/>
            <person name="Maehara T."/>
            <person name="Masukawa M."/>
            <person name="Mizubayashi T."/>
            <person name="Mukai Y."/>
            <person name="Nagasaki H."/>
            <person name="Nagata Y."/>
            <person name="Naito S."/>
            <person name="Nakashima M."/>
            <person name="Nakama Y."/>
            <person name="Nakamichi Y."/>
            <person name="Nakamura M."/>
            <person name="Meguro A."/>
            <person name="Negishi M."/>
            <person name="Ohta I."/>
            <person name="Ohta T."/>
            <person name="Okamoto M."/>
            <person name="Ono N."/>
            <person name="Saji S."/>
            <person name="Sakaguchi M."/>
            <person name="Sakai K."/>
            <person name="Shibata M."/>
            <person name="Shimokawa T."/>
            <person name="Song J."/>
            <person name="Takazaki Y."/>
            <person name="Terasawa K."/>
            <person name="Tsugane M."/>
            <person name="Tsuji K."/>
            <person name="Ueda S."/>
            <person name="Waki K."/>
            <person name="Yamagata H."/>
            <person name="Yamamoto M."/>
            <person name="Yamamoto S."/>
            <person name="Yamane H."/>
            <person name="Yoshiki S."/>
            <person name="Yoshihara R."/>
            <person name="Yukawa K."/>
            <person name="Zhong H."/>
            <person name="Yano M."/>
            <person name="Yuan Q."/>
            <person name="Ouyang S."/>
            <person name="Liu J."/>
            <person name="Jones K.M."/>
            <person name="Gansberger K."/>
            <person name="Moffat K."/>
            <person name="Hill J."/>
            <person name="Bera J."/>
            <person name="Fadrosh D."/>
            <person name="Jin S."/>
            <person name="Johri S."/>
            <person name="Kim M."/>
            <person name="Overton L."/>
            <person name="Reardon M."/>
            <person name="Tsitrin T."/>
            <person name="Vuong H."/>
            <person name="Weaver B."/>
            <person name="Ciecko A."/>
            <person name="Tallon L."/>
            <person name="Jackson J."/>
            <person name="Pai G."/>
            <person name="Aken S.V."/>
            <person name="Utterback T."/>
            <person name="Reidmuller S."/>
            <person name="Feldblyum T."/>
            <person name="Hsiao J."/>
            <person name="Zismann V."/>
            <person name="Iobst S."/>
            <person name="de Vazeille A.R."/>
            <person name="Buell C.R."/>
            <person name="Ying K."/>
            <person name="Li Y."/>
            <person name="Lu T."/>
            <person name="Huang Y."/>
            <person name="Zhao Q."/>
            <person name="Feng Q."/>
            <person name="Zhang L."/>
            <person name="Zhu J."/>
            <person name="Weng Q."/>
            <person name="Mu J."/>
            <person name="Lu Y."/>
            <person name="Fan D."/>
            <person name="Liu Y."/>
            <person name="Guan J."/>
            <person name="Zhang Y."/>
            <person name="Yu S."/>
            <person name="Liu X."/>
            <person name="Zhang Y."/>
            <person name="Hong G."/>
            <person name="Han B."/>
            <person name="Choisne N."/>
            <person name="Demange N."/>
            <person name="Orjeda G."/>
            <person name="Samain S."/>
            <person name="Cattolico L."/>
            <person name="Pelletier E."/>
            <person name="Couloux A."/>
            <person name="Segurens B."/>
            <person name="Wincker P."/>
            <person name="D'Hont A."/>
            <person name="Scarpelli C."/>
            <person name="Weissenbach J."/>
            <person name="Salanoubat M."/>
            <person name="Quetier F."/>
            <person name="Yu Y."/>
            <person name="Kim H.R."/>
            <person name="Rambo T."/>
            <person name="Currie J."/>
            <person name="Collura K."/>
            <person name="Luo M."/>
            <person name="Yang T."/>
            <person name="Ammiraju J.S.S."/>
            <person name="Engler F."/>
            <person name="Soderlund C."/>
            <person name="Wing R.A."/>
            <person name="Palmer L.E."/>
            <person name="de la Bastide M."/>
            <person name="Spiegel L."/>
            <person name="Nascimento L."/>
            <person name="Zutavern T."/>
            <person name="O'Shaughnessy A."/>
            <person name="Dike S."/>
            <person name="Dedhia N."/>
            <person name="Preston R."/>
            <person name="Balija V."/>
            <person name="McCombie W.R."/>
            <person name="Chow T."/>
            <person name="Chen H."/>
            <person name="Chung M."/>
            <person name="Chen C."/>
            <person name="Shaw J."/>
            <person name="Wu H."/>
            <person name="Hsiao K."/>
            <person name="Chao Y."/>
            <person name="Chu M."/>
            <person name="Cheng C."/>
            <person name="Hour A."/>
            <person name="Lee P."/>
            <person name="Lin S."/>
            <person name="Lin Y."/>
            <person name="Liou J."/>
            <person name="Liu S."/>
            <person name="Hsing Y."/>
            <person name="Raghuvanshi S."/>
            <person name="Mohanty A."/>
            <person name="Bharti A.K."/>
            <person name="Gaur A."/>
            <person name="Gupta V."/>
            <person name="Kumar D."/>
            <person name="Ravi V."/>
            <person name="Vij S."/>
            <person name="Kapur A."/>
            <person name="Khurana P."/>
            <person name="Khurana P."/>
            <person name="Khurana J.P."/>
            <person name="Tyagi A.K."/>
            <person name="Gaikwad K."/>
            <person name="Singh A."/>
            <person name="Dalal V."/>
            <person name="Srivastava S."/>
            <person name="Dixit A."/>
            <person name="Pal A.K."/>
            <person name="Ghazi I.A."/>
            <person name="Yadav M."/>
            <person name="Pandit A."/>
            <person name="Bhargava A."/>
            <person name="Sureshbabu K."/>
            <person name="Batra K."/>
            <person name="Sharma T.R."/>
            <person name="Mohapatra T."/>
            <person name="Singh N.K."/>
            <person name="Messing J."/>
            <person name="Nelson A.B."/>
            <person name="Fuks G."/>
            <person name="Kavchok S."/>
            <person name="Keizer G."/>
            <person name="Linton E."/>
            <person name="Llaca V."/>
            <person name="Song R."/>
            <person name="Tanyolac B."/>
            <person name="Young S."/>
            <person name="Ho-Il K."/>
            <person name="Hahn J.H."/>
            <person name="Sangsakoo G."/>
            <person name="Vanavichit A."/>
            <person name="de Mattos Luiz.A.T."/>
            <person name="Zimmer P.D."/>
            <person name="Malone G."/>
            <person name="Dellagostin O."/>
            <person name="de Oliveira A.C."/>
            <person name="Bevan M."/>
            <person name="Bancroft I."/>
            <person name="Minx P."/>
            <person name="Cordum H."/>
            <person name="Wilson R."/>
            <person name="Cheng Z."/>
            <person name="Jin W."/>
            <person name="Jiang J."/>
            <person name="Leong S.A."/>
            <person name="Iwama H."/>
            <person name="Gojobori T."/>
            <person name="Itoh T."/>
            <person name="Niimura Y."/>
            <person name="Fujii Y."/>
            <person name="Habara T."/>
            <person name="Sakai H."/>
            <person name="Sato Y."/>
            <person name="Wilson G."/>
            <person name="Kumar K."/>
            <person name="McCouch S."/>
            <person name="Juretic N."/>
            <person name="Hoen D."/>
            <person name="Wright S."/>
            <person name="Bruskiewich R."/>
            <person name="Bureau T."/>
            <person name="Miyao A."/>
            <person name="Hirochika H."/>
            <person name="Nishikawa T."/>
            <person name="Kadowaki K."/>
            <person name="Sugiura M."/>
            <person name="Burr B."/>
            <person name="Sasaki T."/>
        </authorList>
    </citation>
    <scope>NUCLEOTIDE SEQUENCE [LARGE SCALE GENOMIC DNA]</scope>
    <source>
        <strain evidence="2">cv. Nipponbare</strain>
    </source>
</reference>
<sequence length="116" mass="12782">MSLKPNPWPRNVSNLLLPFLCHVLGHKDLMDLSAWFACSSTARTFQGQERFAQGAKLNTECLGRRGFGWTGWDSGSFSSSSPTTTRGGWIQSRRRGGSKVKAVASAAFSAYQLHRC</sequence>
<gene>
    <name evidence="1" type="primary">OSJNBb0015I22.120</name>
</gene>
<evidence type="ECO:0000313" key="2">
    <source>
        <dbReference type="Proteomes" id="UP000000763"/>
    </source>
</evidence>
<dbReference type="AlphaFoldDB" id="A0A0N7KND5"/>